<evidence type="ECO:0000256" key="19">
    <source>
        <dbReference type="RuleBase" id="RU363034"/>
    </source>
</evidence>
<feature type="domain" description="Kringle" evidence="22">
    <location>
        <begin position="79"/>
        <end position="161"/>
    </location>
</feature>
<dbReference type="GeneID" id="100552401"/>
<dbReference type="SMART" id="SM00130">
    <property type="entry name" value="KR"/>
    <property type="match status" value="1"/>
</dbReference>
<comment type="similarity">
    <text evidence="4">Belongs to the peptidase S1 family. Snake venom subfamily.</text>
</comment>
<evidence type="ECO:0000256" key="4">
    <source>
        <dbReference type="ARBA" id="ARBA00009228"/>
    </source>
</evidence>
<dbReference type="InterPro" id="IPR050127">
    <property type="entry name" value="Serine_Proteases_S1"/>
</dbReference>
<dbReference type="Pfam" id="PF00089">
    <property type="entry name" value="Trypsin"/>
    <property type="match status" value="1"/>
</dbReference>
<feature type="disulfide bond" evidence="17">
    <location>
        <begin position="63"/>
        <end position="72"/>
    </location>
</feature>
<comment type="caution">
    <text evidence="17">Lacks conserved residue(s) required for the propagation of feature annotation.</text>
</comment>
<dbReference type="GO" id="GO:0035821">
    <property type="term" value="P:modulation of process of another organism"/>
    <property type="evidence" value="ECO:0007669"/>
    <property type="project" value="UniProtKB-ARBA"/>
</dbReference>
<evidence type="ECO:0000256" key="5">
    <source>
        <dbReference type="ARBA" id="ARBA00013183"/>
    </source>
</evidence>
<comment type="subcellular location">
    <subcellularLocation>
        <location evidence="3">Secreted</location>
    </subcellularLocation>
</comment>
<dbReference type="GO" id="GO:0005615">
    <property type="term" value="C:extracellular space"/>
    <property type="evidence" value="ECO:0000318"/>
    <property type="project" value="GO_Central"/>
</dbReference>
<keyword evidence="25" id="KW-1185">Reference proteome</keyword>
<keyword evidence="9 18" id="KW-0420">Kringle</keyword>
<dbReference type="Gene3D" id="2.40.10.10">
    <property type="entry name" value="Trypsin-like serine proteases"/>
    <property type="match status" value="2"/>
</dbReference>
<feature type="signal peptide" evidence="20">
    <location>
        <begin position="1"/>
        <end position="19"/>
    </location>
</feature>
<keyword evidence="14" id="KW-0865">Zymogen</keyword>
<dbReference type="PRINTS" id="PR00018">
    <property type="entry name" value="KRINGLE"/>
</dbReference>
<evidence type="ECO:0000256" key="9">
    <source>
        <dbReference type="ARBA" id="ARBA00022572"/>
    </source>
</evidence>
<keyword evidence="10 19" id="KW-0645">Protease</keyword>
<dbReference type="InParanoid" id="H9GEP9"/>
<dbReference type="InterPro" id="IPR018114">
    <property type="entry name" value="TRYPSIN_HIS"/>
</dbReference>
<protein>
    <recommendedName>
        <fullName evidence="6">Urokinase-type plasminogen activator</fullName>
        <ecNumber evidence="5">3.4.21.73</ecNumber>
    </recommendedName>
</protein>
<keyword evidence="11 20" id="KW-0732">Signal</keyword>
<dbReference type="HOGENOM" id="CLU_006842_18_4_1"/>
<evidence type="ECO:0000256" key="20">
    <source>
        <dbReference type="SAM" id="SignalP"/>
    </source>
</evidence>
<proteinExistence type="inferred from homology"/>
<dbReference type="GeneTree" id="ENSGT00940000164426"/>
<dbReference type="CDD" id="cd00108">
    <property type="entry name" value="KR"/>
    <property type="match status" value="1"/>
</dbReference>
<evidence type="ECO:0000256" key="11">
    <source>
        <dbReference type="ARBA" id="ARBA00022729"/>
    </source>
</evidence>
<dbReference type="PROSITE" id="PS00135">
    <property type="entry name" value="TRYPSIN_SER"/>
    <property type="match status" value="1"/>
</dbReference>
<dbReference type="Gene3D" id="2.10.25.10">
    <property type="entry name" value="Laminin"/>
    <property type="match status" value="1"/>
</dbReference>
<dbReference type="Gene3D" id="2.40.20.10">
    <property type="entry name" value="Plasminogen Kringle 4"/>
    <property type="match status" value="1"/>
</dbReference>
<dbReference type="SUPFAM" id="SSF57440">
    <property type="entry name" value="Kringle-like"/>
    <property type="match status" value="1"/>
</dbReference>
<dbReference type="InterPro" id="IPR043504">
    <property type="entry name" value="Peptidase_S1_PA_chymotrypsin"/>
</dbReference>
<evidence type="ECO:0000259" key="22">
    <source>
        <dbReference type="PROSITE" id="PS50070"/>
    </source>
</evidence>
<dbReference type="AlphaFoldDB" id="H9GEP9"/>
<evidence type="ECO:0000259" key="23">
    <source>
        <dbReference type="PROSITE" id="PS50240"/>
    </source>
</evidence>
<evidence type="ECO:0000256" key="15">
    <source>
        <dbReference type="ARBA" id="ARBA00023157"/>
    </source>
</evidence>
<dbReference type="PROSITE" id="PS00022">
    <property type="entry name" value="EGF_1"/>
    <property type="match status" value="1"/>
</dbReference>
<dbReference type="PANTHER" id="PTHR24264:SF38">
    <property type="entry name" value="UROKINASE-TYPE PLASMINOGEN ACTIVATOR"/>
    <property type="match status" value="1"/>
</dbReference>
<dbReference type="GO" id="GO:0033993">
    <property type="term" value="P:response to lipid"/>
    <property type="evidence" value="ECO:0007669"/>
    <property type="project" value="UniProtKB-ARBA"/>
</dbReference>
<dbReference type="KEGG" id="acs:100552401"/>
<sequence>MKSLIVISAMLSVLVPTRASSHHWLTSHKLGSKTKYEHKGCNCLNGGTCITYHLFSRMKRCVCPEGYSGDHCEIDNESRCYSGNGEDYRGTVSVTANNERCLEWSSHILRRWHYNVDRQDAMELGLGKHNYCRNPDGQSKPWCYVWKGYRTTETPCDIPTCERESTCGQRSLRKTFKIVGGHKAAIESQPWIATIFQSTRNRGYNRFLCGGSLIDPCWVLTAAHCFESRTFDTSRLSIILGKSALNVTDAEEQSFAVDRLIIHEGYSEQRGDYDNDIALIRIRSSTGQCAEETPVVKTICLPPRNLQLSENFQCEVSGYGKENKTEIYYSRILKSTYVKTLSQSKCQKYYEGRTVNGNMFCAADKDWKTDSCKGDSGGPLICEHRNKLMLYGIVSWGEGCAEKEKPGVYTRVTEYLPWIESHMNGVNFKSYYFPK</sequence>
<dbReference type="GO" id="GO:1901701">
    <property type="term" value="P:cellular response to oxygen-containing compound"/>
    <property type="evidence" value="ECO:0007669"/>
    <property type="project" value="UniProtKB-ARBA"/>
</dbReference>
<dbReference type="Proteomes" id="UP000001646">
    <property type="component" value="Unplaced"/>
</dbReference>
<evidence type="ECO:0000256" key="18">
    <source>
        <dbReference type="PROSITE-ProRule" id="PRU00121"/>
    </source>
</evidence>
<dbReference type="PROSITE" id="PS00134">
    <property type="entry name" value="TRYPSIN_HIS"/>
    <property type="match status" value="1"/>
</dbReference>
<dbReference type="InterPro" id="IPR001314">
    <property type="entry name" value="Peptidase_S1A"/>
</dbReference>
<evidence type="ECO:0000256" key="8">
    <source>
        <dbReference type="ARBA" id="ARBA00022536"/>
    </source>
</evidence>
<dbReference type="PROSITE" id="PS50240">
    <property type="entry name" value="TRYPSIN_DOM"/>
    <property type="match status" value="1"/>
</dbReference>
<reference evidence="24" key="3">
    <citation type="submission" date="2025-09" db="UniProtKB">
        <authorList>
            <consortium name="Ensembl"/>
        </authorList>
    </citation>
    <scope>IDENTIFICATION</scope>
</reference>
<evidence type="ECO:0000256" key="14">
    <source>
        <dbReference type="ARBA" id="ARBA00023145"/>
    </source>
</evidence>
<dbReference type="InterPro" id="IPR000001">
    <property type="entry name" value="Kringle"/>
</dbReference>
<dbReference type="Ensembl" id="ENSACAT00000009039.4">
    <property type="protein sequence ID" value="ENSACAP00000008848.3"/>
    <property type="gene ID" value="ENSACAG00000009046.4"/>
</dbReference>
<dbReference type="Bgee" id="ENSACAG00000009046">
    <property type="expression patterns" value="Expressed in liver and 11 other cell types or tissues"/>
</dbReference>
<dbReference type="FunFam" id="2.40.10.10:FF:000003">
    <property type="entry name" value="Transmembrane serine protease 3"/>
    <property type="match status" value="1"/>
</dbReference>
<dbReference type="CDD" id="cd00190">
    <property type="entry name" value="Tryp_SPc"/>
    <property type="match status" value="1"/>
</dbReference>
<evidence type="ECO:0000256" key="13">
    <source>
        <dbReference type="ARBA" id="ARBA00022825"/>
    </source>
</evidence>
<feature type="domain" description="Peptidase S1" evidence="23">
    <location>
        <begin position="178"/>
        <end position="424"/>
    </location>
</feature>
<dbReference type="SMART" id="SM00020">
    <property type="entry name" value="Tryp_SPc"/>
    <property type="match status" value="1"/>
</dbReference>
<dbReference type="InterPro" id="IPR000742">
    <property type="entry name" value="EGF"/>
</dbReference>
<keyword evidence="13 19" id="KW-0720">Serine protease</keyword>
<keyword evidence="16" id="KW-0617">Plasminogen activation</keyword>
<evidence type="ECO:0000256" key="7">
    <source>
        <dbReference type="ARBA" id="ARBA00022525"/>
    </source>
</evidence>
<dbReference type="SUPFAM" id="SSF50494">
    <property type="entry name" value="Trypsin-like serine proteases"/>
    <property type="match status" value="1"/>
</dbReference>
<dbReference type="GO" id="GO:0033628">
    <property type="term" value="P:regulation of cell adhesion mediated by integrin"/>
    <property type="evidence" value="ECO:0000318"/>
    <property type="project" value="GO_Central"/>
</dbReference>
<evidence type="ECO:0000256" key="2">
    <source>
        <dbReference type="ARBA" id="ARBA00004018"/>
    </source>
</evidence>
<evidence type="ECO:0000313" key="25">
    <source>
        <dbReference type="Proteomes" id="UP000001646"/>
    </source>
</evidence>
<dbReference type="InterPro" id="IPR033116">
    <property type="entry name" value="TRYPSIN_SER"/>
</dbReference>
<keyword evidence="15 17" id="KW-1015">Disulfide bond</keyword>
<dbReference type="OrthoDB" id="9406323at2759"/>
<dbReference type="InterPro" id="IPR018056">
    <property type="entry name" value="Kringle_CS"/>
</dbReference>
<dbReference type="InterPro" id="IPR013806">
    <property type="entry name" value="Kringle-like"/>
</dbReference>
<dbReference type="PANTHER" id="PTHR24264">
    <property type="entry name" value="TRYPSIN-RELATED"/>
    <property type="match status" value="1"/>
</dbReference>
<gene>
    <name evidence="24" type="primary">plau</name>
</gene>
<comment type="catalytic activity">
    <reaction evidence="1">
        <text>Specific cleavage of Arg-|-Val bond in plasminogen to form plasmin.</text>
        <dbReference type="EC" id="3.4.21.73"/>
    </reaction>
</comment>
<dbReference type="InterPro" id="IPR009003">
    <property type="entry name" value="Peptidase_S1_PA"/>
</dbReference>
<evidence type="ECO:0000256" key="1">
    <source>
        <dbReference type="ARBA" id="ARBA00000942"/>
    </source>
</evidence>
<dbReference type="PROSITE" id="PS50026">
    <property type="entry name" value="EGF_3"/>
    <property type="match status" value="1"/>
</dbReference>
<evidence type="ECO:0000256" key="6">
    <source>
        <dbReference type="ARBA" id="ARBA00019414"/>
    </source>
</evidence>
<dbReference type="InterPro" id="IPR001254">
    <property type="entry name" value="Trypsin_dom"/>
</dbReference>
<evidence type="ECO:0000256" key="10">
    <source>
        <dbReference type="ARBA" id="ARBA00022670"/>
    </source>
</evidence>
<evidence type="ECO:0000259" key="21">
    <source>
        <dbReference type="PROSITE" id="PS50026"/>
    </source>
</evidence>
<dbReference type="PRINTS" id="PR00722">
    <property type="entry name" value="CHYMOTRYPSIN"/>
</dbReference>
<dbReference type="Pfam" id="PF00051">
    <property type="entry name" value="Kringle"/>
    <property type="match status" value="1"/>
</dbReference>
<keyword evidence="12 19" id="KW-0378">Hydrolase</keyword>
<dbReference type="CTD" id="5328"/>
<evidence type="ECO:0000256" key="12">
    <source>
        <dbReference type="ARBA" id="ARBA00022801"/>
    </source>
</evidence>
<dbReference type="FunCoup" id="H9GEP9">
    <property type="interactions" value="14"/>
</dbReference>
<comment type="function">
    <text evidence="2">Specifically cleaves the zymogen plasminogen to form the active enzyme plasmin.</text>
</comment>
<reference evidence="24" key="2">
    <citation type="submission" date="2025-08" db="UniProtKB">
        <authorList>
            <consortium name="Ensembl"/>
        </authorList>
    </citation>
    <scope>IDENTIFICATION</scope>
</reference>
<evidence type="ECO:0000313" key="24">
    <source>
        <dbReference type="Ensembl" id="ENSACAP00000008848.3"/>
    </source>
</evidence>
<feature type="domain" description="EGF-like" evidence="21">
    <location>
        <begin position="37"/>
        <end position="73"/>
    </location>
</feature>
<feature type="chain" id="PRO_5003621170" description="Urokinase-type plasminogen activator" evidence="20">
    <location>
        <begin position="20"/>
        <end position="435"/>
    </location>
</feature>
<name>H9GEP9_ANOCA</name>
<dbReference type="EC" id="3.4.21.73" evidence="5"/>
<reference evidence="24" key="1">
    <citation type="submission" date="2009-12" db="EMBL/GenBank/DDBJ databases">
        <title>The Genome Sequence of Anolis carolinensis (Green Anole Lizard).</title>
        <authorList>
            <consortium name="The Genome Sequencing Platform"/>
            <person name="Di Palma F."/>
            <person name="Alfoldi J."/>
            <person name="Heiman D."/>
            <person name="Young S."/>
            <person name="Grabherr M."/>
            <person name="Johnson J."/>
            <person name="Lander E.S."/>
            <person name="Lindblad-Toh K."/>
        </authorList>
    </citation>
    <scope>NUCLEOTIDE SEQUENCE [LARGE SCALE GENOMIC DNA]</scope>
    <source>
        <strain evidence="24">JBL SC #1</strain>
    </source>
</reference>
<dbReference type="CDD" id="cd00054">
    <property type="entry name" value="EGF_CA"/>
    <property type="match status" value="1"/>
</dbReference>
<organism evidence="24 25">
    <name type="scientific">Anolis carolinensis</name>
    <name type="common">Green anole</name>
    <name type="synonym">American chameleon</name>
    <dbReference type="NCBI Taxonomy" id="28377"/>
    <lineage>
        <taxon>Eukaryota</taxon>
        <taxon>Metazoa</taxon>
        <taxon>Chordata</taxon>
        <taxon>Craniata</taxon>
        <taxon>Vertebrata</taxon>
        <taxon>Euteleostomi</taxon>
        <taxon>Lepidosauria</taxon>
        <taxon>Squamata</taxon>
        <taxon>Bifurcata</taxon>
        <taxon>Unidentata</taxon>
        <taxon>Episquamata</taxon>
        <taxon>Toxicofera</taxon>
        <taxon>Iguania</taxon>
        <taxon>Dactyloidae</taxon>
        <taxon>Anolis</taxon>
    </lineage>
</organism>
<dbReference type="PROSITE" id="PS01186">
    <property type="entry name" value="EGF_2"/>
    <property type="match status" value="1"/>
</dbReference>
<keyword evidence="8 17" id="KW-0245">EGF-like domain</keyword>
<dbReference type="PROSITE" id="PS50070">
    <property type="entry name" value="KRINGLE_2"/>
    <property type="match status" value="1"/>
</dbReference>
<dbReference type="InterPro" id="IPR038178">
    <property type="entry name" value="Kringle_sf"/>
</dbReference>
<evidence type="ECO:0000256" key="3">
    <source>
        <dbReference type="ARBA" id="ARBA00004613"/>
    </source>
</evidence>
<dbReference type="eggNOG" id="ENOG502QRMI">
    <property type="taxonomic scope" value="Eukaryota"/>
</dbReference>
<dbReference type="FunFam" id="2.40.20.10:FF:000001">
    <property type="entry name" value="Urokinase-type plasminogen activator"/>
    <property type="match status" value="1"/>
</dbReference>
<dbReference type="MEROPS" id="S01.231"/>
<dbReference type="GO" id="GO:0031639">
    <property type="term" value="P:plasminogen activation"/>
    <property type="evidence" value="ECO:0000318"/>
    <property type="project" value="GO_Central"/>
</dbReference>
<dbReference type="GO" id="GO:0004252">
    <property type="term" value="F:serine-type endopeptidase activity"/>
    <property type="evidence" value="ECO:0000318"/>
    <property type="project" value="GO_Central"/>
</dbReference>
<evidence type="ECO:0000256" key="17">
    <source>
        <dbReference type="PROSITE-ProRule" id="PRU00076"/>
    </source>
</evidence>
<dbReference type="STRING" id="28377.ENSACAP00000008848"/>
<dbReference type="PROSITE" id="PS00021">
    <property type="entry name" value="KRINGLE_1"/>
    <property type="match status" value="1"/>
</dbReference>
<keyword evidence="7" id="KW-0964">Secreted</keyword>
<evidence type="ECO:0000256" key="16">
    <source>
        <dbReference type="ARBA" id="ARBA00023202"/>
    </source>
</evidence>
<accession>H9GEP9</accession>